<reference evidence="1 2" key="1">
    <citation type="submission" date="2013-11" db="EMBL/GenBank/DDBJ databases">
        <title>Opisthorchis viverrini - life in the bile duct.</title>
        <authorList>
            <person name="Young N.D."/>
            <person name="Nagarajan N."/>
            <person name="Lin S.J."/>
            <person name="Korhonen P.K."/>
            <person name="Jex A.R."/>
            <person name="Hall R.S."/>
            <person name="Safavi-Hemami H."/>
            <person name="Kaewkong W."/>
            <person name="Bertrand D."/>
            <person name="Gao S."/>
            <person name="Seet Q."/>
            <person name="Wongkham S."/>
            <person name="Teh B.T."/>
            <person name="Wongkham C."/>
            <person name="Intapan P.M."/>
            <person name="Maleewong W."/>
            <person name="Yang X."/>
            <person name="Hu M."/>
            <person name="Wang Z."/>
            <person name="Hofmann A."/>
            <person name="Sternberg P.W."/>
            <person name="Tan P."/>
            <person name="Wang J."/>
            <person name="Gasser R.B."/>
        </authorList>
    </citation>
    <scope>NUCLEOTIDE SEQUENCE [LARGE SCALE GENOMIC DNA]</scope>
</reference>
<dbReference type="KEGG" id="ovi:T265_10592"/>
<dbReference type="EMBL" id="KL597005">
    <property type="protein sequence ID" value="KER20981.1"/>
    <property type="molecule type" value="Genomic_DNA"/>
</dbReference>
<dbReference type="CTD" id="20324760"/>
<name>A0A074Z1Q4_OPIVI</name>
<keyword evidence="2" id="KW-1185">Reference proteome</keyword>
<dbReference type="GeneID" id="20324760"/>
<dbReference type="Proteomes" id="UP000054324">
    <property type="component" value="Unassembled WGS sequence"/>
</dbReference>
<sequence>MTSVLNTDASLPYNHDLFESLIVKKRIKPTRQKSRGRGRVRTTDHPVSEFAFIMRRTLEDLENSGVQIVCDETYIEYADDIILIFEEERSRVF</sequence>
<accession>A0A074Z1Q4</accession>
<dbReference type="OrthoDB" id="427711at2759"/>
<proteinExistence type="predicted"/>
<evidence type="ECO:0000313" key="2">
    <source>
        <dbReference type="Proteomes" id="UP000054324"/>
    </source>
</evidence>
<organism evidence="1 2">
    <name type="scientific">Opisthorchis viverrini</name>
    <name type="common">Southeast Asian liver fluke</name>
    <dbReference type="NCBI Taxonomy" id="6198"/>
    <lineage>
        <taxon>Eukaryota</taxon>
        <taxon>Metazoa</taxon>
        <taxon>Spiralia</taxon>
        <taxon>Lophotrochozoa</taxon>
        <taxon>Platyhelminthes</taxon>
        <taxon>Trematoda</taxon>
        <taxon>Digenea</taxon>
        <taxon>Opisthorchiida</taxon>
        <taxon>Opisthorchiata</taxon>
        <taxon>Opisthorchiidae</taxon>
        <taxon>Opisthorchis</taxon>
    </lineage>
</organism>
<evidence type="ECO:0000313" key="1">
    <source>
        <dbReference type="EMBL" id="KER20981.1"/>
    </source>
</evidence>
<dbReference type="AlphaFoldDB" id="A0A074Z1Q4"/>
<evidence type="ECO:0008006" key="3">
    <source>
        <dbReference type="Google" id="ProtNLM"/>
    </source>
</evidence>
<dbReference type="RefSeq" id="XP_009175273.1">
    <property type="nucleotide sequence ID" value="XM_009177009.1"/>
</dbReference>
<gene>
    <name evidence="1" type="ORF">T265_10592</name>
</gene>
<protein>
    <recommendedName>
        <fullName evidence="3">Reverse transcriptase domain-containing protein</fullName>
    </recommendedName>
</protein>